<sequence length="74" mass="8492">MMREKALEKQFIVWETMINECFKVGSSVKHNSCTNIFNSNPKRCRSHENRIGVDTANTAVTNQISVHETCNQPH</sequence>
<reference evidence="2" key="1">
    <citation type="submission" date="2022-11" db="UniProtKB">
        <authorList>
            <consortium name="WormBaseParasite"/>
        </authorList>
    </citation>
    <scope>IDENTIFICATION</scope>
</reference>
<dbReference type="WBParaSite" id="nRc.2.0.1.t15477-RA">
    <property type="protein sequence ID" value="nRc.2.0.1.t15477-RA"/>
    <property type="gene ID" value="nRc.2.0.1.g15477"/>
</dbReference>
<evidence type="ECO:0000313" key="2">
    <source>
        <dbReference type="WBParaSite" id="nRc.2.0.1.t15477-RA"/>
    </source>
</evidence>
<accession>A0A915IMS4</accession>
<proteinExistence type="predicted"/>
<evidence type="ECO:0000313" key="1">
    <source>
        <dbReference type="Proteomes" id="UP000887565"/>
    </source>
</evidence>
<dbReference type="Proteomes" id="UP000887565">
    <property type="component" value="Unplaced"/>
</dbReference>
<dbReference type="AlphaFoldDB" id="A0A915IMS4"/>
<name>A0A915IMS4_ROMCU</name>
<keyword evidence="1" id="KW-1185">Reference proteome</keyword>
<protein>
    <submittedName>
        <fullName evidence="2">Uncharacterized protein</fullName>
    </submittedName>
</protein>
<organism evidence="1 2">
    <name type="scientific">Romanomermis culicivorax</name>
    <name type="common">Nematode worm</name>
    <dbReference type="NCBI Taxonomy" id="13658"/>
    <lineage>
        <taxon>Eukaryota</taxon>
        <taxon>Metazoa</taxon>
        <taxon>Ecdysozoa</taxon>
        <taxon>Nematoda</taxon>
        <taxon>Enoplea</taxon>
        <taxon>Dorylaimia</taxon>
        <taxon>Mermithida</taxon>
        <taxon>Mermithoidea</taxon>
        <taxon>Mermithidae</taxon>
        <taxon>Romanomermis</taxon>
    </lineage>
</organism>